<name>A0ABU2B8Y6_9CORY</name>
<feature type="transmembrane region" description="Helical" evidence="1">
    <location>
        <begin position="180"/>
        <end position="199"/>
    </location>
</feature>
<keyword evidence="1" id="KW-1133">Transmembrane helix</keyword>
<keyword evidence="1" id="KW-0472">Membrane</keyword>
<gene>
    <name evidence="3" type="ORF">J2S37_001620</name>
</gene>
<keyword evidence="4" id="KW-1185">Reference proteome</keyword>
<keyword evidence="1" id="KW-0812">Transmembrane</keyword>
<proteinExistence type="predicted"/>
<feature type="transmembrane region" description="Helical" evidence="1">
    <location>
        <begin position="84"/>
        <end position="104"/>
    </location>
</feature>
<feature type="transmembrane region" description="Helical" evidence="1">
    <location>
        <begin position="151"/>
        <end position="168"/>
    </location>
</feature>
<dbReference type="Pfam" id="PF13490">
    <property type="entry name" value="zf-HC2"/>
    <property type="match status" value="1"/>
</dbReference>
<feature type="domain" description="Putative zinc-finger" evidence="2">
    <location>
        <begin position="4"/>
        <end position="38"/>
    </location>
</feature>
<dbReference type="InterPro" id="IPR027383">
    <property type="entry name" value="Znf_put"/>
</dbReference>
<protein>
    <submittedName>
        <fullName evidence="3">Anti-sigma-YlaC factor YlaD</fullName>
    </submittedName>
</protein>
<accession>A0ABU2B8Y6</accession>
<dbReference type="RefSeq" id="WP_277105222.1">
    <property type="nucleotide sequence ID" value="NZ_BAAAJS010000068.1"/>
</dbReference>
<evidence type="ECO:0000256" key="1">
    <source>
        <dbReference type="SAM" id="Phobius"/>
    </source>
</evidence>
<reference evidence="3 4" key="1">
    <citation type="submission" date="2023-07" db="EMBL/GenBank/DDBJ databases">
        <title>Sequencing the genomes of 1000 actinobacteria strains.</title>
        <authorList>
            <person name="Klenk H.-P."/>
        </authorList>
    </citation>
    <scope>NUCLEOTIDE SEQUENCE [LARGE SCALE GENOMIC DNA]</scope>
    <source>
        <strain evidence="3 4">DSM 44508</strain>
    </source>
</reference>
<organism evidence="3 4">
    <name type="scientific">Corynebacterium felinum</name>
    <dbReference type="NCBI Taxonomy" id="131318"/>
    <lineage>
        <taxon>Bacteria</taxon>
        <taxon>Bacillati</taxon>
        <taxon>Actinomycetota</taxon>
        <taxon>Actinomycetes</taxon>
        <taxon>Mycobacteriales</taxon>
        <taxon>Corynebacteriaceae</taxon>
        <taxon>Corynebacterium</taxon>
    </lineage>
</organism>
<evidence type="ECO:0000259" key="2">
    <source>
        <dbReference type="Pfam" id="PF13490"/>
    </source>
</evidence>
<dbReference type="Proteomes" id="UP001183619">
    <property type="component" value="Unassembled WGS sequence"/>
</dbReference>
<feature type="transmembrane region" description="Helical" evidence="1">
    <location>
        <begin position="124"/>
        <end position="144"/>
    </location>
</feature>
<sequence length="215" mass="23603">MISCDRIQAALSARLDGEPAPLEDDVIDAHLEACVQCRAFYEQAAFLNRRMNLSEARPDAIPDLSDVIIAGVEPTWRKQAASRALGVAFSRVGMVLVGVMWVLWATSLLGVSGVGEWEPVFSRLLVEAAAMRCALGFGLLFAAWQTRIVSGLLPLYGALWMFSFGFAVREIVLGELSFDSLIQLVLLAVSVVVLLWCWLSDKGWALIEFGLKSLR</sequence>
<comment type="caution">
    <text evidence="3">The sequence shown here is derived from an EMBL/GenBank/DDBJ whole genome shotgun (WGS) entry which is preliminary data.</text>
</comment>
<evidence type="ECO:0000313" key="4">
    <source>
        <dbReference type="Proteomes" id="UP001183619"/>
    </source>
</evidence>
<dbReference type="EMBL" id="JAVDYF010000001">
    <property type="protein sequence ID" value="MDR7355082.1"/>
    <property type="molecule type" value="Genomic_DNA"/>
</dbReference>
<evidence type="ECO:0000313" key="3">
    <source>
        <dbReference type="EMBL" id="MDR7355082.1"/>
    </source>
</evidence>